<evidence type="ECO:0000259" key="2">
    <source>
        <dbReference type="PROSITE" id="PS50943"/>
    </source>
</evidence>
<organism evidence="3 4">
    <name type="scientific">Candidatus Enterococcus ferrettii</name>
    <dbReference type="NCBI Taxonomy" id="2815324"/>
    <lineage>
        <taxon>Bacteria</taxon>
        <taxon>Bacillati</taxon>
        <taxon>Bacillota</taxon>
        <taxon>Bacilli</taxon>
        <taxon>Lactobacillales</taxon>
        <taxon>Enterococcaceae</taxon>
        <taxon>Enterococcus</taxon>
    </lineage>
</organism>
<gene>
    <name evidence="3" type="ORF">JZO67_004084</name>
</gene>
<sequence length="200" mass="22889">MDSIQTGRLIRNLRNERGWTQKELAEALMISDRTVSKWERGRGYPDVSLVTELSQLFQVETNQLLAGELTQNQLNNGNIAKVSFFVCSTCQTINFSFGKTEMTCCGRHLGPLLPQAEQGEHQVKVTEVEADWYATFAHEMKKEHSLSFLALVSGDQIQLKKLYPEQEPAVRLPRMCHATMYFYCTKHGLFKKEQTNGHFL</sequence>
<protein>
    <recommendedName>
        <fullName evidence="2">HTH cro/C1-type domain-containing protein</fullName>
    </recommendedName>
</protein>
<evidence type="ECO:0000256" key="1">
    <source>
        <dbReference type="ARBA" id="ARBA00023125"/>
    </source>
</evidence>
<dbReference type="PANTHER" id="PTHR46558">
    <property type="entry name" value="TRACRIPTIONAL REGULATORY PROTEIN-RELATED-RELATED"/>
    <property type="match status" value="1"/>
</dbReference>
<dbReference type="Pfam" id="PF01381">
    <property type="entry name" value="HTH_3"/>
    <property type="match status" value="1"/>
</dbReference>
<name>A0ABV0EXW5_9ENTE</name>
<dbReference type="Gene3D" id="1.10.260.40">
    <property type="entry name" value="lambda repressor-like DNA-binding domains"/>
    <property type="match status" value="1"/>
</dbReference>
<reference evidence="3 4" key="2">
    <citation type="submission" date="2024-02" db="EMBL/GenBank/DDBJ databases">
        <title>The Genome Sequence of Enterococcus sp. DIV0159.</title>
        <authorList>
            <person name="Earl A."/>
            <person name="Manson A."/>
            <person name="Gilmore M."/>
            <person name="Sanders J."/>
            <person name="Shea T."/>
            <person name="Howe W."/>
            <person name="Livny J."/>
            <person name="Cuomo C."/>
            <person name="Neafsey D."/>
            <person name="Birren B."/>
        </authorList>
    </citation>
    <scope>NUCLEOTIDE SEQUENCE [LARGE SCALE GENOMIC DNA]</scope>
    <source>
        <strain evidence="3 4">665A</strain>
    </source>
</reference>
<dbReference type="SMART" id="SM00530">
    <property type="entry name" value="HTH_XRE"/>
    <property type="match status" value="1"/>
</dbReference>
<evidence type="ECO:0000313" key="3">
    <source>
        <dbReference type="EMBL" id="MEO1772102.1"/>
    </source>
</evidence>
<comment type="caution">
    <text evidence="3">The sequence shown here is derived from an EMBL/GenBank/DDBJ whole genome shotgun (WGS) entry which is preliminary data.</text>
</comment>
<dbReference type="InterPro" id="IPR036073">
    <property type="entry name" value="Desulfoferrodoxin_Fe-bd_dom_sf"/>
</dbReference>
<dbReference type="SUPFAM" id="SSF49367">
    <property type="entry name" value="Superoxide reductase-like"/>
    <property type="match status" value="1"/>
</dbReference>
<dbReference type="PROSITE" id="PS50943">
    <property type="entry name" value="HTH_CROC1"/>
    <property type="match status" value="1"/>
</dbReference>
<keyword evidence="4" id="KW-1185">Reference proteome</keyword>
<dbReference type="InterPro" id="IPR001387">
    <property type="entry name" value="Cro/C1-type_HTH"/>
</dbReference>
<dbReference type="Gene3D" id="2.60.40.730">
    <property type="entry name" value="SOR catalytic domain"/>
    <property type="match status" value="1"/>
</dbReference>
<reference evidence="3 4" key="1">
    <citation type="submission" date="2021-03" db="EMBL/GenBank/DDBJ databases">
        <authorList>
            <person name="Gilmore M.S."/>
            <person name="Schwartzman J."/>
            <person name="Van Tyne D."/>
            <person name="Martin M."/>
            <person name="Earl A.M."/>
            <person name="Manson A.L."/>
            <person name="Straub T."/>
            <person name="Salamzade R."/>
            <person name="Saavedra J."/>
            <person name="Lebreton F."/>
            <person name="Prichula J."/>
            <person name="Schaufler K."/>
            <person name="Gaca A."/>
            <person name="Sgardioli B."/>
            <person name="Wagenaar J."/>
            <person name="Strong T."/>
        </authorList>
    </citation>
    <scope>NUCLEOTIDE SEQUENCE [LARGE SCALE GENOMIC DNA]</scope>
    <source>
        <strain evidence="3 4">665A</strain>
    </source>
</reference>
<proteinExistence type="predicted"/>
<dbReference type="InterPro" id="IPR010982">
    <property type="entry name" value="Lambda_DNA-bd_dom_sf"/>
</dbReference>
<dbReference type="PANTHER" id="PTHR46558:SF4">
    <property type="entry name" value="DNA-BIDING PHAGE PROTEIN"/>
    <property type="match status" value="1"/>
</dbReference>
<accession>A0ABV0EXW5</accession>
<evidence type="ECO:0000313" key="4">
    <source>
        <dbReference type="Proteomes" id="UP000664357"/>
    </source>
</evidence>
<dbReference type="Proteomes" id="UP000664357">
    <property type="component" value="Unassembled WGS sequence"/>
</dbReference>
<dbReference type="SUPFAM" id="SSF47413">
    <property type="entry name" value="lambda repressor-like DNA-binding domains"/>
    <property type="match status" value="1"/>
</dbReference>
<dbReference type="EMBL" id="JAFREL020000004">
    <property type="protein sequence ID" value="MEO1772102.1"/>
    <property type="molecule type" value="Genomic_DNA"/>
</dbReference>
<dbReference type="CDD" id="cd00093">
    <property type="entry name" value="HTH_XRE"/>
    <property type="match status" value="1"/>
</dbReference>
<dbReference type="RefSeq" id="WP_207704087.1">
    <property type="nucleotide sequence ID" value="NZ_JAFREL020000004.1"/>
</dbReference>
<keyword evidence="1" id="KW-0238">DNA-binding</keyword>
<feature type="domain" description="HTH cro/C1-type" evidence="2">
    <location>
        <begin position="10"/>
        <end position="64"/>
    </location>
</feature>